<dbReference type="EMBL" id="PDDX01000001">
    <property type="protein sequence ID" value="PHI30627.1"/>
    <property type="molecule type" value="Genomic_DNA"/>
</dbReference>
<dbReference type="GO" id="GO:0003700">
    <property type="term" value="F:DNA-binding transcription factor activity"/>
    <property type="evidence" value="ECO:0007669"/>
    <property type="project" value="InterPro"/>
</dbReference>
<dbReference type="STRING" id="1111728.GCA_000427805_00189"/>
<dbReference type="PROSITE" id="PS00041">
    <property type="entry name" value="HTH_ARAC_FAMILY_1"/>
    <property type="match status" value="1"/>
</dbReference>
<dbReference type="GO" id="GO:0043565">
    <property type="term" value="F:sequence-specific DNA binding"/>
    <property type="evidence" value="ECO:0007669"/>
    <property type="project" value="InterPro"/>
</dbReference>
<gene>
    <name evidence="5" type="ORF">CRN84_15410</name>
</gene>
<protein>
    <recommendedName>
        <fullName evidence="4">HTH araC/xylS-type domain-containing protein</fullName>
    </recommendedName>
</protein>
<keyword evidence="3" id="KW-0804">Transcription</keyword>
<accession>A0A2C6DN33</accession>
<keyword evidence="1" id="KW-0805">Transcription regulation</keyword>
<name>A0A2C6DN33_9GAMM</name>
<dbReference type="AlphaFoldDB" id="A0A2C6DN33"/>
<proteinExistence type="predicted"/>
<dbReference type="InterPro" id="IPR050959">
    <property type="entry name" value="MarA-like"/>
</dbReference>
<dbReference type="Proteomes" id="UP000224974">
    <property type="component" value="Unassembled WGS sequence"/>
</dbReference>
<dbReference type="PANTHER" id="PTHR47504">
    <property type="entry name" value="RIGHT ORIGIN-BINDING PROTEIN"/>
    <property type="match status" value="1"/>
</dbReference>
<evidence type="ECO:0000256" key="3">
    <source>
        <dbReference type="ARBA" id="ARBA00023163"/>
    </source>
</evidence>
<dbReference type="PANTHER" id="PTHR47504:SF5">
    <property type="entry name" value="RIGHT ORIGIN-BINDING PROTEIN"/>
    <property type="match status" value="1"/>
</dbReference>
<dbReference type="InterPro" id="IPR018060">
    <property type="entry name" value="HTH_AraC"/>
</dbReference>
<evidence type="ECO:0000259" key="4">
    <source>
        <dbReference type="PROSITE" id="PS01124"/>
    </source>
</evidence>
<keyword evidence="2" id="KW-0238">DNA-binding</keyword>
<comment type="caution">
    <text evidence="5">The sequence shown here is derived from an EMBL/GenBank/DDBJ whole genome shotgun (WGS) entry which is preliminary data.</text>
</comment>
<sequence>MLMICEHAITERDKNANVDDESIITIHTEIVSNLVGWINENLELPINISMIARKSGYSRWHFQRIFKHVTGQSLALYIRRQRLYKAAWELRHSRFNITDIAYKYQFDSQQSFWRAFRKEFSITPSMYRKIINYNKNS</sequence>
<reference evidence="6" key="1">
    <citation type="submission" date="2017-09" db="EMBL/GenBank/DDBJ databases">
        <title>FDA dAtabase for Regulatory Grade micrObial Sequences (FDA-ARGOS): Supporting development and validation of Infectious Disease Dx tests.</title>
        <authorList>
            <person name="Minogue T."/>
            <person name="Wolcott M."/>
            <person name="Wasieloski L."/>
            <person name="Aguilar W."/>
            <person name="Moore D."/>
            <person name="Tallon L."/>
            <person name="Sadzewicz L."/>
            <person name="Ott S."/>
            <person name="Zhao X."/>
            <person name="Nagaraj S."/>
            <person name="Vavikolanu K."/>
            <person name="Aluvathingal J."/>
            <person name="Nadendla S."/>
            <person name="Sichtig H."/>
        </authorList>
    </citation>
    <scope>NUCLEOTIDE SEQUENCE [LARGE SCALE GENOMIC DNA]</scope>
    <source>
        <strain evidence="6">FDAARGOS_387</strain>
    </source>
</reference>
<dbReference type="OrthoDB" id="282744at2"/>
<dbReference type="Gene3D" id="1.10.10.60">
    <property type="entry name" value="Homeodomain-like"/>
    <property type="match status" value="2"/>
</dbReference>
<dbReference type="PROSITE" id="PS01124">
    <property type="entry name" value="HTH_ARAC_FAMILY_2"/>
    <property type="match status" value="1"/>
</dbReference>
<dbReference type="SUPFAM" id="SSF46689">
    <property type="entry name" value="Homeodomain-like"/>
    <property type="match status" value="2"/>
</dbReference>
<evidence type="ECO:0000313" key="5">
    <source>
        <dbReference type="EMBL" id="PHI30627.1"/>
    </source>
</evidence>
<feature type="domain" description="HTH araC/xylS-type" evidence="4">
    <location>
        <begin position="32"/>
        <end position="130"/>
    </location>
</feature>
<dbReference type="PRINTS" id="PR00032">
    <property type="entry name" value="HTHARAC"/>
</dbReference>
<dbReference type="InterPro" id="IPR009057">
    <property type="entry name" value="Homeodomain-like_sf"/>
</dbReference>
<evidence type="ECO:0000256" key="2">
    <source>
        <dbReference type="ARBA" id="ARBA00023125"/>
    </source>
</evidence>
<dbReference type="Pfam" id="PF12833">
    <property type="entry name" value="HTH_18"/>
    <property type="match status" value="1"/>
</dbReference>
<keyword evidence="6" id="KW-1185">Reference proteome</keyword>
<dbReference type="InterPro" id="IPR020449">
    <property type="entry name" value="Tscrpt_reg_AraC-type_HTH"/>
</dbReference>
<dbReference type="SMART" id="SM00342">
    <property type="entry name" value="HTH_ARAC"/>
    <property type="match status" value="1"/>
</dbReference>
<dbReference type="InterPro" id="IPR018062">
    <property type="entry name" value="HTH_AraC-typ_CS"/>
</dbReference>
<organism evidence="5 6">
    <name type="scientific">Budvicia aquatica</name>
    <dbReference type="NCBI Taxonomy" id="82979"/>
    <lineage>
        <taxon>Bacteria</taxon>
        <taxon>Pseudomonadati</taxon>
        <taxon>Pseudomonadota</taxon>
        <taxon>Gammaproteobacteria</taxon>
        <taxon>Enterobacterales</taxon>
        <taxon>Budviciaceae</taxon>
        <taxon>Budvicia</taxon>
    </lineage>
</organism>
<evidence type="ECO:0000256" key="1">
    <source>
        <dbReference type="ARBA" id="ARBA00023015"/>
    </source>
</evidence>
<evidence type="ECO:0000313" key="6">
    <source>
        <dbReference type="Proteomes" id="UP000224974"/>
    </source>
</evidence>